<dbReference type="AlphaFoldDB" id="A0A8X7BPE8"/>
<sequence>MAVLSWFTVYSLASFKLYCLNNCWIPFWVGKLSRRHTAPRTMFVLVESGNLIKLFGFSLQQQTWALTSPVTYLQMYLKLLTPFMSALKILKVMGMGTTQELSTSSNIPDSGSLPGAHGPHHLVSVGGTGGFPSPFVSLQHLLGNFYCTCHQQCRVPAILLERAMNCFCDNPYRMGSSSLLEFLTYNVSTWSAQTPKTKDDVGSLLFHSMEY</sequence>
<gene>
    <name evidence="1" type="ORF">TNIN_326281</name>
</gene>
<comment type="caution">
    <text evidence="1">The sequence shown here is derived from an EMBL/GenBank/DDBJ whole genome shotgun (WGS) entry which is preliminary data.</text>
</comment>
<reference evidence="1" key="1">
    <citation type="submission" date="2020-08" db="EMBL/GenBank/DDBJ databases">
        <title>Multicomponent nature underlies the extraordinary mechanical properties of spider dragline silk.</title>
        <authorList>
            <person name="Kono N."/>
            <person name="Nakamura H."/>
            <person name="Mori M."/>
            <person name="Yoshida Y."/>
            <person name="Ohtoshi R."/>
            <person name="Malay A.D."/>
            <person name="Moran D.A.P."/>
            <person name="Tomita M."/>
            <person name="Numata K."/>
            <person name="Arakawa K."/>
        </authorList>
    </citation>
    <scope>NUCLEOTIDE SEQUENCE</scope>
</reference>
<accession>A0A8X7BPE8</accession>
<protein>
    <submittedName>
        <fullName evidence="1">Uncharacterized protein</fullName>
    </submittedName>
</protein>
<dbReference type="EMBL" id="BMAV01000459">
    <property type="protein sequence ID" value="GFY37757.1"/>
    <property type="molecule type" value="Genomic_DNA"/>
</dbReference>
<keyword evidence="2" id="KW-1185">Reference proteome</keyword>
<organism evidence="1 2">
    <name type="scientific">Trichonephila inaurata madagascariensis</name>
    <dbReference type="NCBI Taxonomy" id="2747483"/>
    <lineage>
        <taxon>Eukaryota</taxon>
        <taxon>Metazoa</taxon>
        <taxon>Ecdysozoa</taxon>
        <taxon>Arthropoda</taxon>
        <taxon>Chelicerata</taxon>
        <taxon>Arachnida</taxon>
        <taxon>Araneae</taxon>
        <taxon>Araneomorphae</taxon>
        <taxon>Entelegynae</taxon>
        <taxon>Araneoidea</taxon>
        <taxon>Nephilidae</taxon>
        <taxon>Trichonephila</taxon>
        <taxon>Trichonephila inaurata</taxon>
    </lineage>
</organism>
<evidence type="ECO:0000313" key="2">
    <source>
        <dbReference type="Proteomes" id="UP000886998"/>
    </source>
</evidence>
<name>A0A8X7BPE8_9ARAC</name>
<dbReference type="Proteomes" id="UP000886998">
    <property type="component" value="Unassembled WGS sequence"/>
</dbReference>
<evidence type="ECO:0000313" key="1">
    <source>
        <dbReference type="EMBL" id="GFY37757.1"/>
    </source>
</evidence>
<proteinExistence type="predicted"/>